<dbReference type="OrthoDB" id="613763at2759"/>
<gene>
    <name evidence="7" type="ORF">SETIT_4G222800v2</name>
</gene>
<evidence type="ECO:0000256" key="3">
    <source>
        <dbReference type="ARBA" id="ARBA00022478"/>
    </source>
</evidence>
<evidence type="ECO:0008006" key="10">
    <source>
        <dbReference type="Google" id="ProtNLM"/>
    </source>
</evidence>
<reference evidence="8" key="3">
    <citation type="submission" date="2018-08" db="UniProtKB">
        <authorList>
            <consortium name="EnsemblPlants"/>
        </authorList>
    </citation>
    <scope>IDENTIFICATION</scope>
    <source>
        <strain evidence="8">Yugu1</strain>
    </source>
</reference>
<dbReference type="Proteomes" id="UP000004995">
    <property type="component" value="Unassembled WGS sequence"/>
</dbReference>
<dbReference type="EnsemblPlants" id="KQL11508">
    <property type="protein sequence ID" value="KQL11508"/>
    <property type="gene ID" value="SETIT_007861mg"/>
</dbReference>
<protein>
    <recommendedName>
        <fullName evidence="10">RNA polymerase III subunit C6</fullName>
    </recommendedName>
</protein>
<dbReference type="AlphaFoldDB" id="K3Y0Z9"/>
<evidence type="ECO:0000256" key="4">
    <source>
        <dbReference type="ARBA" id="ARBA00023163"/>
    </source>
</evidence>
<dbReference type="SUPFAM" id="SSF46785">
    <property type="entry name" value="Winged helix' DNA-binding domain"/>
    <property type="match status" value="1"/>
</dbReference>
<keyword evidence="3" id="KW-0240">DNA-directed RNA polymerase</keyword>
<proteinExistence type="inferred from homology"/>
<sequence length="288" mass="31174">MKSESPSPIQGPQPQTPILFLLLSSPTPRRVRPPPSNPSPASPPPPDVDPGLTTDPEAYSSGRGPNPAPPTISAKILSHLQPRQREVYRAIFAAGSSGMSVQDLRDATGLSTDTGHNQARSLVKLRVLKEVQDVHNRRRNLYMAIEFRPSDEVSGGTWYHEGRVDAGAIAAARRRCLALVKRLGAATADMIHEGVRRDDPGTGGKIADILRTMVLDKTLEEVSSTGEGEFAAVRRGAMSYREPGKQHPGGMMEGIPCGVCPMIDDCSPEGVISPSTCVYYQKWLELDF</sequence>
<organism evidence="8 9">
    <name type="scientific">Setaria italica</name>
    <name type="common">Foxtail millet</name>
    <name type="synonym">Panicum italicum</name>
    <dbReference type="NCBI Taxonomy" id="4555"/>
    <lineage>
        <taxon>Eukaryota</taxon>
        <taxon>Viridiplantae</taxon>
        <taxon>Streptophyta</taxon>
        <taxon>Embryophyta</taxon>
        <taxon>Tracheophyta</taxon>
        <taxon>Spermatophyta</taxon>
        <taxon>Magnoliopsida</taxon>
        <taxon>Liliopsida</taxon>
        <taxon>Poales</taxon>
        <taxon>Poaceae</taxon>
        <taxon>PACMAD clade</taxon>
        <taxon>Panicoideae</taxon>
        <taxon>Panicodae</taxon>
        <taxon>Paniceae</taxon>
        <taxon>Cenchrinae</taxon>
        <taxon>Setaria</taxon>
    </lineage>
</organism>
<dbReference type="HOGENOM" id="CLU_033661_2_0_1"/>
<dbReference type="STRING" id="4555.K3Y0Z9"/>
<name>K3Y0Z9_SETIT</name>
<dbReference type="EMBL" id="CM003531">
    <property type="protein sequence ID" value="RCV22462.1"/>
    <property type="molecule type" value="Genomic_DNA"/>
</dbReference>
<evidence type="ECO:0000256" key="1">
    <source>
        <dbReference type="ARBA" id="ARBA00004123"/>
    </source>
</evidence>
<dbReference type="Gramene" id="KQL11508">
    <property type="protein sequence ID" value="KQL11508"/>
    <property type="gene ID" value="SETIT_007861mg"/>
</dbReference>
<keyword evidence="5" id="KW-0539">Nucleus</keyword>
<accession>K3Y0Z9</accession>
<reference evidence="7" key="2">
    <citation type="submission" date="2015-07" db="EMBL/GenBank/DDBJ databases">
        <authorList>
            <person name="Noorani M."/>
        </authorList>
    </citation>
    <scope>NUCLEOTIDE SEQUENCE</scope>
    <source>
        <strain evidence="7">Yugu1</strain>
    </source>
</reference>
<dbReference type="Gene3D" id="1.10.10.10">
    <property type="entry name" value="Winged helix-like DNA-binding domain superfamily/Winged helix DNA-binding domain"/>
    <property type="match status" value="1"/>
</dbReference>
<dbReference type="OMA" id="VEFECSE"/>
<dbReference type="PANTHER" id="PTHR12780">
    <property type="entry name" value="RNA POLYMERASE III DNA DIRECTED , 39KD SUBUNIT-RELATED"/>
    <property type="match status" value="1"/>
</dbReference>
<dbReference type="InterPro" id="IPR036388">
    <property type="entry name" value="WH-like_DNA-bd_sf"/>
</dbReference>
<evidence type="ECO:0000256" key="5">
    <source>
        <dbReference type="ARBA" id="ARBA00023242"/>
    </source>
</evidence>
<feature type="region of interest" description="Disordered" evidence="6">
    <location>
        <begin position="1"/>
        <end position="73"/>
    </location>
</feature>
<evidence type="ECO:0000256" key="6">
    <source>
        <dbReference type="SAM" id="MobiDB-lite"/>
    </source>
</evidence>
<evidence type="ECO:0000256" key="2">
    <source>
        <dbReference type="ARBA" id="ARBA00011038"/>
    </source>
</evidence>
<evidence type="ECO:0000313" key="7">
    <source>
        <dbReference type="EMBL" id="RCV22462.1"/>
    </source>
</evidence>
<dbReference type="GO" id="GO:0005666">
    <property type="term" value="C:RNA polymerase III complex"/>
    <property type="evidence" value="ECO:0000318"/>
    <property type="project" value="GO_Central"/>
</dbReference>
<dbReference type="InterPro" id="IPR016049">
    <property type="entry name" value="RNA_pol_Rpc34-like"/>
</dbReference>
<dbReference type="GO" id="GO:0006383">
    <property type="term" value="P:transcription by RNA polymerase III"/>
    <property type="evidence" value="ECO:0007669"/>
    <property type="project" value="InterPro"/>
</dbReference>
<keyword evidence="9" id="KW-1185">Reference proteome</keyword>
<comment type="subcellular location">
    <subcellularLocation>
        <location evidence="1">Nucleus</location>
    </subcellularLocation>
</comment>
<dbReference type="eggNOG" id="KOG3233">
    <property type="taxonomic scope" value="Eukaryota"/>
</dbReference>
<dbReference type="InterPro" id="IPR036390">
    <property type="entry name" value="WH_DNA-bd_sf"/>
</dbReference>
<dbReference type="EMBL" id="AGNK02002619">
    <property type="status" value="NOT_ANNOTATED_CDS"/>
    <property type="molecule type" value="Genomic_DNA"/>
</dbReference>
<keyword evidence="4" id="KW-0804">Transcription</keyword>
<dbReference type="Pfam" id="PF05158">
    <property type="entry name" value="RNA_pol_Rpc34"/>
    <property type="match status" value="2"/>
</dbReference>
<dbReference type="InterPro" id="IPR007832">
    <property type="entry name" value="RNA_pol_Rpc34"/>
</dbReference>
<reference evidence="7 9" key="1">
    <citation type="journal article" date="2012" name="Nat. Biotechnol.">
        <title>Reference genome sequence of the model plant Setaria.</title>
        <authorList>
            <person name="Bennetzen J.L."/>
            <person name="Schmutz J."/>
            <person name="Wang H."/>
            <person name="Percifield R."/>
            <person name="Hawkins J."/>
            <person name="Pontaroli A.C."/>
            <person name="Estep M."/>
            <person name="Feng L."/>
            <person name="Vaughn J.N."/>
            <person name="Grimwood J."/>
            <person name="Jenkins J."/>
            <person name="Barry K."/>
            <person name="Lindquist E."/>
            <person name="Hellsten U."/>
            <person name="Deshpande S."/>
            <person name="Wang X."/>
            <person name="Wu X."/>
            <person name="Mitros T."/>
            <person name="Triplett J."/>
            <person name="Yang X."/>
            <person name="Ye C.Y."/>
            <person name="Mauro-Herrera M."/>
            <person name="Wang L."/>
            <person name="Li P."/>
            <person name="Sharma M."/>
            <person name="Sharma R."/>
            <person name="Ronald P.C."/>
            <person name="Panaud O."/>
            <person name="Kellogg E.A."/>
            <person name="Brutnell T.P."/>
            <person name="Doust A.N."/>
            <person name="Tuskan G.A."/>
            <person name="Rokhsar D."/>
            <person name="Devos K.M."/>
        </authorList>
    </citation>
    <scope>NUCLEOTIDE SEQUENCE [LARGE SCALE GENOMIC DNA]</scope>
    <source>
        <strain evidence="9">cv. Yugu1</strain>
        <strain evidence="7">Yugu1</strain>
    </source>
</reference>
<evidence type="ECO:0000313" key="9">
    <source>
        <dbReference type="Proteomes" id="UP000004995"/>
    </source>
</evidence>
<evidence type="ECO:0000313" key="8">
    <source>
        <dbReference type="EnsemblPlants" id="KQL11508"/>
    </source>
</evidence>
<comment type="similarity">
    <text evidence="2">Belongs to the eukaryotic RPC34/RPC39 RNA polymerase subunit family.</text>
</comment>
<feature type="compositionally biased region" description="Pro residues" evidence="6">
    <location>
        <begin position="33"/>
        <end position="48"/>
    </location>
</feature>